<dbReference type="Proteomes" id="UP000199585">
    <property type="component" value="Unassembled WGS sequence"/>
</dbReference>
<evidence type="ECO:0000313" key="1">
    <source>
        <dbReference type="EMBL" id="SEN23113.1"/>
    </source>
</evidence>
<sequence>MTVTGSGTTAVTGPLQRVFDGAHLRADLARNGGRRLIVTFDYRKRGRTGFGVPDPSRQFAAAGFDQLMIATQANDWFVNADLPALAGVCAVVRRDYAAARALGFSMGGYGALRLSGALALDYVTLVSPQVSIAPAVVPFDPRYRDEGRSFDMALGDLTPQASHALRGEILCDPCDAPDLIHARMIQALFPGLSLLRLTGGGHPCSQVLRATGRSGLLQRRAMDALPSARMIVTTHRQLRGGQACYWQALARAARVRRPHVAAMATARQAKLAAGTVGGVDADGDSA</sequence>
<accession>A0A1H8EUF0</accession>
<evidence type="ECO:0008006" key="3">
    <source>
        <dbReference type="Google" id="ProtNLM"/>
    </source>
</evidence>
<dbReference type="OrthoDB" id="7247356at2"/>
<proteinExistence type="predicted"/>
<reference evidence="1 2" key="1">
    <citation type="submission" date="2016-10" db="EMBL/GenBank/DDBJ databases">
        <authorList>
            <person name="de Groot N.N."/>
        </authorList>
    </citation>
    <scope>NUCLEOTIDE SEQUENCE [LARGE SCALE GENOMIC DNA]</scope>
    <source>
        <strain evidence="1 2">DSM 16213</strain>
    </source>
</reference>
<evidence type="ECO:0000313" key="2">
    <source>
        <dbReference type="Proteomes" id="UP000199585"/>
    </source>
</evidence>
<keyword evidence="2" id="KW-1185">Reference proteome</keyword>
<gene>
    <name evidence="1" type="ORF">SAMN04488003_111108</name>
</gene>
<dbReference type="RefSeq" id="WP_143058013.1">
    <property type="nucleotide sequence ID" value="NZ_FOCI01000011.1"/>
</dbReference>
<name>A0A1H8EUF0_9RHOB</name>
<organism evidence="1 2">
    <name type="scientific">Loktanella fryxellensis</name>
    <dbReference type="NCBI Taxonomy" id="245187"/>
    <lineage>
        <taxon>Bacteria</taxon>
        <taxon>Pseudomonadati</taxon>
        <taxon>Pseudomonadota</taxon>
        <taxon>Alphaproteobacteria</taxon>
        <taxon>Rhodobacterales</taxon>
        <taxon>Roseobacteraceae</taxon>
        <taxon>Loktanella</taxon>
    </lineage>
</organism>
<dbReference type="SUPFAM" id="SSF53474">
    <property type="entry name" value="alpha/beta-Hydrolases"/>
    <property type="match status" value="1"/>
</dbReference>
<dbReference type="EMBL" id="FOCI01000011">
    <property type="protein sequence ID" value="SEN23113.1"/>
    <property type="molecule type" value="Genomic_DNA"/>
</dbReference>
<dbReference type="STRING" id="245187.SAMN04488003_111108"/>
<dbReference type="InterPro" id="IPR029058">
    <property type="entry name" value="AB_hydrolase_fold"/>
</dbReference>
<protein>
    <recommendedName>
        <fullName evidence="3">Alpha/beta hydrolase family protein</fullName>
    </recommendedName>
</protein>
<dbReference type="AlphaFoldDB" id="A0A1H8EUF0"/>